<sequence>MGRLDWQTVELFLPFHCYCTRMDMKFEDVVLDDPDIAKVLIEHISSCGIRPLTKSRTMRGRFQWDDTILGQLYGDLALKFFTFRQDVVEMEMLRLKSELNQTKEMYREVCREALAATQKERAELTAAMEAAQDADGIAA</sequence>
<dbReference type="EC" id="2.3.2.27" evidence="2"/>
<accession>A0A2I0IQ64</accession>
<evidence type="ECO:0000256" key="3">
    <source>
        <dbReference type="ARBA" id="ARBA00022786"/>
    </source>
</evidence>
<evidence type="ECO:0000256" key="1">
    <source>
        <dbReference type="ARBA" id="ARBA00000900"/>
    </source>
</evidence>
<dbReference type="Proteomes" id="UP000233551">
    <property type="component" value="Unassembled WGS sequence"/>
</dbReference>
<dbReference type="PANTHER" id="PTHR45647:SF132">
    <property type="entry name" value="KINASE WITH ADENINE NUCLEOTIDE ALPHA HYDROLASES-LIKE DOMAIN-CONTAINING PROTEIN"/>
    <property type="match status" value="1"/>
</dbReference>
<evidence type="ECO:0000313" key="6">
    <source>
        <dbReference type="Proteomes" id="UP000233551"/>
    </source>
</evidence>
<dbReference type="AlphaFoldDB" id="A0A2I0IQ64"/>
<keyword evidence="6" id="KW-1185">Reference proteome</keyword>
<protein>
    <recommendedName>
        <fullName evidence="2">RING-type E3 ubiquitin transferase</fullName>
        <ecNumber evidence="2">2.3.2.27</ecNumber>
    </recommendedName>
</protein>
<evidence type="ECO:0000256" key="4">
    <source>
        <dbReference type="SAM" id="Coils"/>
    </source>
</evidence>
<dbReference type="PANTHER" id="PTHR45647">
    <property type="entry name" value="OS02G0152300 PROTEIN"/>
    <property type="match status" value="1"/>
</dbReference>
<comment type="catalytic activity">
    <reaction evidence="1">
        <text>S-ubiquitinyl-[E2 ubiquitin-conjugating enzyme]-L-cysteine + [acceptor protein]-L-lysine = [E2 ubiquitin-conjugating enzyme]-L-cysteine + N(6)-ubiquitinyl-[acceptor protein]-L-lysine.</text>
        <dbReference type="EC" id="2.3.2.27"/>
    </reaction>
</comment>
<comment type="caution">
    <text evidence="5">The sequence shown here is derived from an EMBL/GenBank/DDBJ whole genome shotgun (WGS) entry which is preliminary data.</text>
</comment>
<keyword evidence="4" id="KW-0175">Coiled coil</keyword>
<dbReference type="STRING" id="22663.A0A2I0IQ64"/>
<gene>
    <name evidence="5" type="ORF">CRG98_033477</name>
</gene>
<name>A0A2I0IQ64_PUNGR</name>
<dbReference type="InterPro" id="IPR051348">
    <property type="entry name" value="U-box_ubiquitin_ligases"/>
</dbReference>
<reference evidence="5 6" key="1">
    <citation type="submission" date="2017-11" db="EMBL/GenBank/DDBJ databases">
        <title>De-novo sequencing of pomegranate (Punica granatum L.) genome.</title>
        <authorList>
            <person name="Akparov Z."/>
            <person name="Amiraslanov A."/>
            <person name="Hajiyeva S."/>
            <person name="Abbasov M."/>
            <person name="Kaur K."/>
            <person name="Hamwieh A."/>
            <person name="Solovyev V."/>
            <person name="Salamov A."/>
            <person name="Braich B."/>
            <person name="Kosarev P."/>
            <person name="Mahmoud A."/>
            <person name="Hajiyev E."/>
            <person name="Babayeva S."/>
            <person name="Izzatullayeva V."/>
            <person name="Mammadov A."/>
            <person name="Mammadov A."/>
            <person name="Sharifova S."/>
            <person name="Ojaghi J."/>
            <person name="Eynullazada K."/>
            <person name="Bayramov B."/>
            <person name="Abdulazimova A."/>
            <person name="Shahmuradov I."/>
        </authorList>
    </citation>
    <scope>NUCLEOTIDE SEQUENCE [LARGE SCALE GENOMIC DNA]</scope>
    <source>
        <strain evidence="6">cv. AG2017</strain>
        <tissue evidence="5">Leaf</tissue>
    </source>
</reference>
<feature type="coiled-coil region" evidence="4">
    <location>
        <begin position="92"/>
        <end position="134"/>
    </location>
</feature>
<organism evidence="5 6">
    <name type="scientific">Punica granatum</name>
    <name type="common">Pomegranate</name>
    <dbReference type="NCBI Taxonomy" id="22663"/>
    <lineage>
        <taxon>Eukaryota</taxon>
        <taxon>Viridiplantae</taxon>
        <taxon>Streptophyta</taxon>
        <taxon>Embryophyta</taxon>
        <taxon>Tracheophyta</taxon>
        <taxon>Spermatophyta</taxon>
        <taxon>Magnoliopsida</taxon>
        <taxon>eudicotyledons</taxon>
        <taxon>Gunneridae</taxon>
        <taxon>Pentapetalae</taxon>
        <taxon>rosids</taxon>
        <taxon>malvids</taxon>
        <taxon>Myrtales</taxon>
        <taxon>Lythraceae</taxon>
        <taxon>Punica</taxon>
    </lineage>
</organism>
<evidence type="ECO:0000313" key="5">
    <source>
        <dbReference type="EMBL" id="PKI46144.1"/>
    </source>
</evidence>
<proteinExistence type="predicted"/>
<keyword evidence="3" id="KW-0833">Ubl conjugation pathway</keyword>
<dbReference type="EMBL" id="PGOL01002671">
    <property type="protein sequence ID" value="PKI46144.1"/>
    <property type="molecule type" value="Genomic_DNA"/>
</dbReference>
<evidence type="ECO:0000256" key="2">
    <source>
        <dbReference type="ARBA" id="ARBA00012483"/>
    </source>
</evidence>
<dbReference type="GO" id="GO:0061630">
    <property type="term" value="F:ubiquitin protein ligase activity"/>
    <property type="evidence" value="ECO:0007669"/>
    <property type="project" value="UniProtKB-EC"/>
</dbReference>